<dbReference type="SUPFAM" id="SSF88659">
    <property type="entry name" value="Sigma3 and sigma4 domains of RNA polymerase sigma factors"/>
    <property type="match status" value="1"/>
</dbReference>
<organism evidence="8 9">
    <name type="scientific">Paenibacillus silagei</name>
    <dbReference type="NCBI Taxonomy" id="1670801"/>
    <lineage>
        <taxon>Bacteria</taxon>
        <taxon>Bacillati</taxon>
        <taxon>Bacillota</taxon>
        <taxon>Bacilli</taxon>
        <taxon>Bacillales</taxon>
        <taxon>Paenibacillaceae</taxon>
        <taxon>Paenibacillus</taxon>
    </lineage>
</organism>
<dbReference type="InterPro" id="IPR013249">
    <property type="entry name" value="RNA_pol_sigma70_r4_t2"/>
</dbReference>
<evidence type="ECO:0000256" key="2">
    <source>
        <dbReference type="ARBA" id="ARBA00023015"/>
    </source>
</evidence>
<comment type="caution">
    <text evidence="8">The sequence shown here is derived from an EMBL/GenBank/DDBJ whole genome shotgun (WGS) entry which is preliminary data.</text>
</comment>
<reference evidence="8 9" key="1">
    <citation type="submission" date="2021-03" db="EMBL/GenBank/DDBJ databases">
        <title>Genomic Encyclopedia of Type Strains, Phase IV (KMG-IV): sequencing the most valuable type-strain genomes for metagenomic binning, comparative biology and taxonomic classification.</title>
        <authorList>
            <person name="Goeker M."/>
        </authorList>
    </citation>
    <scope>NUCLEOTIDE SEQUENCE [LARGE SCALE GENOMIC DNA]</scope>
    <source>
        <strain evidence="8 9">DSM 101953</strain>
    </source>
</reference>
<evidence type="ECO:0000256" key="3">
    <source>
        <dbReference type="ARBA" id="ARBA00023082"/>
    </source>
</evidence>
<dbReference type="InterPro" id="IPR036388">
    <property type="entry name" value="WH-like_DNA-bd_sf"/>
</dbReference>
<keyword evidence="5" id="KW-0804">Transcription</keyword>
<dbReference type="InterPro" id="IPR007627">
    <property type="entry name" value="RNA_pol_sigma70_r2"/>
</dbReference>
<dbReference type="PANTHER" id="PTHR43133:SF8">
    <property type="entry name" value="RNA POLYMERASE SIGMA FACTOR HI_1459-RELATED"/>
    <property type="match status" value="1"/>
</dbReference>
<dbReference type="Gene3D" id="1.10.10.10">
    <property type="entry name" value="Winged helix-like DNA-binding domain superfamily/Winged helix DNA-binding domain"/>
    <property type="match status" value="1"/>
</dbReference>
<keyword evidence="9" id="KW-1185">Reference proteome</keyword>
<name>A0ABS4NND1_9BACL</name>
<dbReference type="Proteomes" id="UP000773462">
    <property type="component" value="Unassembled WGS sequence"/>
</dbReference>
<evidence type="ECO:0000313" key="9">
    <source>
        <dbReference type="Proteomes" id="UP000773462"/>
    </source>
</evidence>
<evidence type="ECO:0000256" key="4">
    <source>
        <dbReference type="ARBA" id="ARBA00023125"/>
    </source>
</evidence>
<evidence type="ECO:0000313" key="8">
    <source>
        <dbReference type="EMBL" id="MBP2111572.1"/>
    </source>
</evidence>
<dbReference type="InterPro" id="IPR013325">
    <property type="entry name" value="RNA_pol_sigma_r2"/>
</dbReference>
<evidence type="ECO:0000256" key="5">
    <source>
        <dbReference type="ARBA" id="ARBA00023163"/>
    </source>
</evidence>
<dbReference type="Pfam" id="PF04542">
    <property type="entry name" value="Sigma70_r2"/>
    <property type="match status" value="1"/>
</dbReference>
<dbReference type="SUPFAM" id="SSF88946">
    <property type="entry name" value="Sigma2 domain of RNA polymerase sigma factors"/>
    <property type="match status" value="1"/>
</dbReference>
<keyword evidence="2" id="KW-0805">Transcription regulation</keyword>
<keyword evidence="3" id="KW-0731">Sigma factor</keyword>
<evidence type="ECO:0000259" key="7">
    <source>
        <dbReference type="Pfam" id="PF08281"/>
    </source>
</evidence>
<dbReference type="PANTHER" id="PTHR43133">
    <property type="entry name" value="RNA POLYMERASE ECF-TYPE SIGMA FACTO"/>
    <property type="match status" value="1"/>
</dbReference>
<comment type="similarity">
    <text evidence="1">Belongs to the sigma-70 factor family. ECF subfamily.</text>
</comment>
<gene>
    <name evidence="8" type="ORF">J2Z70_001713</name>
</gene>
<accession>A0ABS4NND1</accession>
<keyword evidence="4" id="KW-0238">DNA-binding</keyword>
<dbReference type="Pfam" id="PF08281">
    <property type="entry name" value="Sigma70_r4_2"/>
    <property type="match status" value="1"/>
</dbReference>
<dbReference type="InterPro" id="IPR013324">
    <property type="entry name" value="RNA_pol_sigma_r3/r4-like"/>
</dbReference>
<proteinExistence type="inferred from homology"/>
<sequence>MESKTIHTIIDKVLDGAIDEFEHLLLHYQKPIILYCYHMLGTYPEAEDSAQEIFLKAYRSLSSYDSKVPFPAWLYKIAYHQCIDVLRRRKLNRVLSLFYEDEKQYRPVDQQIEAIYPDEKVQRTMAMLTAEERNLLILRSVEEMSYQDISLILHQSSTRLRKKYERSTKKFRKYYADAKGDDHYAVLRRKGIERNPS</sequence>
<dbReference type="Gene3D" id="1.10.1740.10">
    <property type="match status" value="1"/>
</dbReference>
<dbReference type="InterPro" id="IPR014284">
    <property type="entry name" value="RNA_pol_sigma-70_dom"/>
</dbReference>
<dbReference type="InterPro" id="IPR039425">
    <property type="entry name" value="RNA_pol_sigma-70-like"/>
</dbReference>
<feature type="domain" description="RNA polymerase sigma-70 region 2" evidence="6">
    <location>
        <begin position="26"/>
        <end position="90"/>
    </location>
</feature>
<feature type="domain" description="RNA polymerase sigma factor 70 region 4 type 2" evidence="7">
    <location>
        <begin position="119"/>
        <end position="169"/>
    </location>
</feature>
<protein>
    <submittedName>
        <fullName evidence="8">RNA polymerase sigma-70 factor (ECF subfamily)</fullName>
    </submittedName>
</protein>
<dbReference type="RefSeq" id="WP_245368074.1">
    <property type="nucleotide sequence ID" value="NZ_JAGGLV010000004.1"/>
</dbReference>
<dbReference type="NCBIfam" id="TIGR02937">
    <property type="entry name" value="sigma70-ECF"/>
    <property type="match status" value="1"/>
</dbReference>
<evidence type="ECO:0000256" key="1">
    <source>
        <dbReference type="ARBA" id="ARBA00010641"/>
    </source>
</evidence>
<dbReference type="EMBL" id="JAGGLV010000004">
    <property type="protein sequence ID" value="MBP2111572.1"/>
    <property type="molecule type" value="Genomic_DNA"/>
</dbReference>
<evidence type="ECO:0000259" key="6">
    <source>
        <dbReference type="Pfam" id="PF04542"/>
    </source>
</evidence>